<evidence type="ECO:0000256" key="8">
    <source>
        <dbReference type="ARBA" id="ARBA00023136"/>
    </source>
</evidence>
<evidence type="ECO:0000256" key="4">
    <source>
        <dbReference type="ARBA" id="ARBA00022679"/>
    </source>
</evidence>
<dbReference type="InterPro" id="IPR003660">
    <property type="entry name" value="HAMP_dom"/>
</dbReference>
<name>A0ABU9DVC7_9BACL</name>
<evidence type="ECO:0000313" key="12">
    <source>
        <dbReference type="Proteomes" id="UP001469365"/>
    </source>
</evidence>
<dbReference type="CDD" id="cd06225">
    <property type="entry name" value="HAMP"/>
    <property type="match status" value="1"/>
</dbReference>
<dbReference type="SUPFAM" id="SSF55874">
    <property type="entry name" value="ATPase domain of HSP90 chaperone/DNA topoisomerase II/histidine kinase"/>
    <property type="match status" value="1"/>
</dbReference>
<dbReference type="Gene3D" id="3.30.450.20">
    <property type="entry name" value="PAS domain"/>
    <property type="match status" value="1"/>
</dbReference>
<evidence type="ECO:0000256" key="2">
    <source>
        <dbReference type="ARBA" id="ARBA00022475"/>
    </source>
</evidence>
<keyword evidence="6 11" id="KW-0418">Kinase</keyword>
<evidence type="ECO:0000256" key="6">
    <source>
        <dbReference type="ARBA" id="ARBA00022777"/>
    </source>
</evidence>
<dbReference type="Pfam" id="PF02743">
    <property type="entry name" value="dCache_1"/>
    <property type="match status" value="1"/>
</dbReference>
<dbReference type="GO" id="GO:0004673">
    <property type="term" value="F:protein histidine kinase activity"/>
    <property type="evidence" value="ECO:0007669"/>
    <property type="project" value="UniProtKB-EC"/>
</dbReference>
<keyword evidence="7 9" id="KW-1133">Transmembrane helix</keyword>
<gene>
    <name evidence="11" type="ORF">WMW72_33530</name>
</gene>
<feature type="domain" description="HAMP" evidence="10">
    <location>
        <begin position="321"/>
        <end position="373"/>
    </location>
</feature>
<dbReference type="InterPro" id="IPR050640">
    <property type="entry name" value="Bact_2-comp_sensor_kinase"/>
</dbReference>
<evidence type="ECO:0000256" key="7">
    <source>
        <dbReference type="ARBA" id="ARBA00022989"/>
    </source>
</evidence>
<feature type="transmembrane region" description="Helical" evidence="9">
    <location>
        <begin position="299"/>
        <end position="319"/>
    </location>
</feature>
<dbReference type="SUPFAM" id="SSF158472">
    <property type="entry name" value="HAMP domain-like"/>
    <property type="match status" value="1"/>
</dbReference>
<evidence type="ECO:0000256" key="3">
    <source>
        <dbReference type="ARBA" id="ARBA00022553"/>
    </source>
</evidence>
<evidence type="ECO:0000313" key="11">
    <source>
        <dbReference type="EMBL" id="MEK8132814.1"/>
    </source>
</evidence>
<dbReference type="InterPro" id="IPR036890">
    <property type="entry name" value="HATPase_C_sf"/>
</dbReference>
<protein>
    <submittedName>
        <fullName evidence="11">Sensor histidine kinase</fullName>
        <ecNumber evidence="11">2.7.13.3</ecNumber>
    </submittedName>
</protein>
<dbReference type="InterPro" id="IPR010559">
    <property type="entry name" value="Sig_transdc_His_kin_internal"/>
</dbReference>
<keyword evidence="2" id="KW-1003">Cell membrane</keyword>
<organism evidence="11 12">
    <name type="scientific">Paenibacillus filicis</name>
    <dbReference type="NCBI Taxonomy" id="669464"/>
    <lineage>
        <taxon>Bacteria</taxon>
        <taxon>Bacillati</taxon>
        <taxon>Bacillota</taxon>
        <taxon>Bacilli</taxon>
        <taxon>Bacillales</taxon>
        <taxon>Paenibacillaceae</taxon>
        <taxon>Paenibacillus</taxon>
    </lineage>
</organism>
<keyword evidence="3" id="KW-0597">Phosphoprotein</keyword>
<comment type="caution">
    <text evidence="11">The sequence shown here is derived from an EMBL/GenBank/DDBJ whole genome shotgun (WGS) entry which is preliminary data.</text>
</comment>
<dbReference type="EC" id="2.7.13.3" evidence="11"/>
<keyword evidence="4 11" id="KW-0808">Transferase</keyword>
<dbReference type="Gene3D" id="1.10.8.500">
    <property type="entry name" value="HAMP domain in histidine kinase"/>
    <property type="match status" value="1"/>
</dbReference>
<dbReference type="PANTHER" id="PTHR34220">
    <property type="entry name" value="SENSOR HISTIDINE KINASE YPDA"/>
    <property type="match status" value="1"/>
</dbReference>
<dbReference type="SMART" id="SM00304">
    <property type="entry name" value="HAMP"/>
    <property type="match status" value="1"/>
</dbReference>
<evidence type="ECO:0000256" key="9">
    <source>
        <dbReference type="SAM" id="Phobius"/>
    </source>
</evidence>
<dbReference type="Pfam" id="PF06580">
    <property type="entry name" value="His_kinase"/>
    <property type="match status" value="1"/>
</dbReference>
<evidence type="ECO:0000256" key="1">
    <source>
        <dbReference type="ARBA" id="ARBA00004651"/>
    </source>
</evidence>
<keyword evidence="5 9" id="KW-0812">Transmembrane</keyword>
<reference evidence="11 12" key="1">
    <citation type="submission" date="2024-04" db="EMBL/GenBank/DDBJ databases">
        <title>draft genome sequnece of Paenibacillus filicis.</title>
        <authorList>
            <person name="Kim D.-U."/>
        </authorList>
    </citation>
    <scope>NUCLEOTIDE SEQUENCE [LARGE SCALE GENOMIC DNA]</scope>
    <source>
        <strain evidence="11 12">KACC14197</strain>
    </source>
</reference>
<evidence type="ECO:0000259" key="10">
    <source>
        <dbReference type="PROSITE" id="PS50885"/>
    </source>
</evidence>
<keyword evidence="12" id="KW-1185">Reference proteome</keyword>
<accession>A0ABU9DVC7</accession>
<dbReference type="InterPro" id="IPR033479">
    <property type="entry name" value="dCache_1"/>
</dbReference>
<dbReference type="Pfam" id="PF00672">
    <property type="entry name" value="HAMP"/>
    <property type="match status" value="1"/>
</dbReference>
<dbReference type="RefSeq" id="WP_341419940.1">
    <property type="nucleotide sequence ID" value="NZ_JBBPCC010000036.1"/>
</dbReference>
<dbReference type="Pfam" id="PF02518">
    <property type="entry name" value="HATPase_c"/>
    <property type="match status" value="1"/>
</dbReference>
<dbReference type="PANTHER" id="PTHR34220:SF7">
    <property type="entry name" value="SENSOR HISTIDINE KINASE YPDA"/>
    <property type="match status" value="1"/>
</dbReference>
<dbReference type="InterPro" id="IPR003594">
    <property type="entry name" value="HATPase_dom"/>
</dbReference>
<evidence type="ECO:0000256" key="5">
    <source>
        <dbReference type="ARBA" id="ARBA00022692"/>
    </source>
</evidence>
<comment type="subcellular location">
    <subcellularLocation>
        <location evidence="1">Cell membrane</location>
        <topology evidence="1">Multi-pass membrane protein</topology>
    </subcellularLocation>
</comment>
<keyword evidence="8 9" id="KW-0472">Membrane</keyword>
<dbReference type="Proteomes" id="UP001469365">
    <property type="component" value="Unassembled WGS sequence"/>
</dbReference>
<dbReference type="PROSITE" id="PS50885">
    <property type="entry name" value="HAMP"/>
    <property type="match status" value="1"/>
</dbReference>
<dbReference type="Gene3D" id="3.30.565.10">
    <property type="entry name" value="Histidine kinase-like ATPase, C-terminal domain"/>
    <property type="match status" value="1"/>
</dbReference>
<proteinExistence type="predicted"/>
<sequence>MFRYFANLFWNYSLERKVFIATSLVILLAVPLTGAFSYYEASRILQGYAYNAANQMVNQLSGYMNNELKNISDRMYLINSSEAMKSTLNWSRGNSRESYTRVFNNMFTLFSQMRVNSTTIKEIYMYTPRGEFFDGPFKRTPLSFQETPYYEEVLHTQKNRWLYLERDPLFAGEGDVVSLLTRPTSDSSYLEENSYVVITLSTEKFINNLKSIQLSPQGFSLILDETGKPIFRSEESAGIQEFIQRLQQEPIQGKPPHFEMEINRETFLVSHADIPFVGWQSVVVQPKAKLLENVRSIQYVTTVMTLVLLVCSFLLNKFIAQWVTNPLRKLMKLMNQVKLGNLSVRFASEHKDEIGQLGHRFNDMLQQIQQLLHEIVDEGRAKRKAEMRALQAQINPHFLYNTLDELYWKSLEFEDPTAPDIILSLSRFFRLSLNKGNEETTIAHEIEHVEYYLKLVNHQYKRQFSFEISLDERAARVAVPNIILQPLVENCVLHAFKQNDYRAFQIHISAFLRGEWAILQVKDNGIGMEPQLVERLNSSSSALEHEAGPGVGYAISNIKERLGYFFGERARLYAESQPGIGTVMEIRIRVEEVAR</sequence>
<dbReference type="EMBL" id="JBBPCC010000036">
    <property type="protein sequence ID" value="MEK8132814.1"/>
    <property type="molecule type" value="Genomic_DNA"/>
</dbReference>